<gene>
    <name evidence="5" type="primary">PIGH</name>
    <name evidence="5" type="ORF">BLAG_LOCUS17473</name>
</gene>
<dbReference type="GO" id="GO:0000506">
    <property type="term" value="C:glycosylphosphatidylinositol-N-acetylglucosaminyltransferase (GPI-GnT) complex"/>
    <property type="evidence" value="ECO:0007669"/>
    <property type="project" value="InterPro"/>
</dbReference>
<comment type="pathway">
    <text evidence="1">Glycolipid biosynthesis; glycosylphosphatidylinositol-anchor biosynthesis.</text>
</comment>
<dbReference type="PANTHER" id="PTHR15231:SF1">
    <property type="entry name" value="PHOSPHATIDYLINOSITOL N-ACETYLGLUCOSAMINYLTRANSFERASE SUBUNIT H"/>
    <property type="match status" value="1"/>
</dbReference>
<evidence type="ECO:0000256" key="1">
    <source>
        <dbReference type="ARBA" id="ARBA00004687"/>
    </source>
</evidence>
<evidence type="ECO:0000259" key="4">
    <source>
        <dbReference type="Pfam" id="PF10181"/>
    </source>
</evidence>
<feature type="transmembrane region" description="Helical" evidence="3">
    <location>
        <begin position="71"/>
        <end position="90"/>
    </location>
</feature>
<protein>
    <submittedName>
        <fullName evidence="5">PIGH protein</fullName>
    </submittedName>
</protein>
<comment type="similarity">
    <text evidence="2">Belongs to the PIGH family.</text>
</comment>
<feature type="transmembrane region" description="Helical" evidence="3">
    <location>
        <begin position="12"/>
        <end position="29"/>
    </location>
</feature>
<dbReference type="Proteomes" id="UP000838412">
    <property type="component" value="Chromosome 4"/>
</dbReference>
<sequence>MKKTDIRRHFQWVLYVLGGLQPCLLLYYLNFVHVHSESIQAVSSIGVQLTTTYTTGRQQSRYYDMVEIQDVVINEVVTMHSVVFYLVLLIKDPCSGSLRSVIPVFKHSYPKLDYLVRVYNGVQDVLYPTITCEQ</sequence>
<keyword evidence="6" id="KW-1185">Reference proteome</keyword>
<evidence type="ECO:0000256" key="2">
    <source>
        <dbReference type="ARBA" id="ARBA00009610"/>
    </source>
</evidence>
<dbReference type="OrthoDB" id="6256716at2759"/>
<evidence type="ECO:0000313" key="6">
    <source>
        <dbReference type="Proteomes" id="UP000838412"/>
    </source>
</evidence>
<feature type="domain" description="Phosphatidylinositol N-acetylglucosaminyltransferase subunit H conserved" evidence="4">
    <location>
        <begin position="38"/>
        <end position="105"/>
    </location>
</feature>
<keyword evidence="3" id="KW-0812">Transmembrane</keyword>
<dbReference type="GO" id="GO:0006506">
    <property type="term" value="P:GPI anchor biosynthetic process"/>
    <property type="evidence" value="ECO:0007669"/>
    <property type="project" value="UniProtKB-UniPathway"/>
</dbReference>
<name>A0A8J9ZRW3_BRALA</name>
<dbReference type="EMBL" id="OV696689">
    <property type="protein sequence ID" value="CAH1262412.1"/>
    <property type="molecule type" value="Genomic_DNA"/>
</dbReference>
<organism evidence="5 6">
    <name type="scientific">Branchiostoma lanceolatum</name>
    <name type="common">Common lancelet</name>
    <name type="synonym">Amphioxus lanceolatum</name>
    <dbReference type="NCBI Taxonomy" id="7740"/>
    <lineage>
        <taxon>Eukaryota</taxon>
        <taxon>Metazoa</taxon>
        <taxon>Chordata</taxon>
        <taxon>Cephalochordata</taxon>
        <taxon>Leptocardii</taxon>
        <taxon>Amphioxiformes</taxon>
        <taxon>Branchiostomatidae</taxon>
        <taxon>Branchiostoma</taxon>
    </lineage>
</organism>
<dbReference type="UniPathway" id="UPA00196"/>
<keyword evidence="3" id="KW-1133">Transmembrane helix</keyword>
<evidence type="ECO:0000256" key="3">
    <source>
        <dbReference type="SAM" id="Phobius"/>
    </source>
</evidence>
<dbReference type="Pfam" id="PF10181">
    <property type="entry name" value="PIG-H"/>
    <property type="match status" value="1"/>
</dbReference>
<evidence type="ECO:0000313" key="5">
    <source>
        <dbReference type="EMBL" id="CAH1262412.1"/>
    </source>
</evidence>
<proteinExistence type="inferred from homology"/>
<dbReference type="AlphaFoldDB" id="A0A8J9ZRW3"/>
<dbReference type="PANTHER" id="PTHR15231">
    <property type="entry name" value="PHOSPHATIDYLINOSITOL N-ACETYLGLUCOSAMINYLTRANSFERASE SUBUNIT H"/>
    <property type="match status" value="1"/>
</dbReference>
<accession>A0A8J9ZRW3</accession>
<reference evidence="5" key="1">
    <citation type="submission" date="2022-01" db="EMBL/GenBank/DDBJ databases">
        <authorList>
            <person name="Braso-Vives M."/>
        </authorList>
    </citation>
    <scope>NUCLEOTIDE SEQUENCE</scope>
</reference>
<dbReference type="InterPro" id="IPR044215">
    <property type="entry name" value="PIG-H"/>
</dbReference>
<keyword evidence="3" id="KW-0472">Membrane</keyword>
<dbReference type="InterPro" id="IPR019328">
    <property type="entry name" value="PIGH-H_dom"/>
</dbReference>